<dbReference type="Gene3D" id="3.40.50.300">
    <property type="entry name" value="P-loop containing nucleotide triphosphate hydrolases"/>
    <property type="match status" value="1"/>
</dbReference>
<dbReference type="Proteomes" id="UP000199664">
    <property type="component" value="Unassembled WGS sequence"/>
</dbReference>
<dbReference type="InterPro" id="IPR011527">
    <property type="entry name" value="ABC1_TM_dom"/>
</dbReference>
<dbReference type="PANTHER" id="PTHR24221:SF248">
    <property type="entry name" value="ABC TRANSPORTER TRANSMEMBRANE REGION"/>
    <property type="match status" value="1"/>
</dbReference>
<comment type="subcellular location">
    <subcellularLocation>
        <location evidence="1">Cell membrane</location>
        <topology evidence="1">Multi-pass membrane protein</topology>
    </subcellularLocation>
</comment>
<evidence type="ECO:0000256" key="6">
    <source>
        <dbReference type="ARBA" id="ARBA00022989"/>
    </source>
</evidence>
<dbReference type="PROSITE" id="PS50929">
    <property type="entry name" value="ABC_TM1F"/>
    <property type="match status" value="1"/>
</dbReference>
<dbReference type="Pfam" id="PF00664">
    <property type="entry name" value="ABC_membrane"/>
    <property type="match status" value="1"/>
</dbReference>
<reference evidence="13" key="1">
    <citation type="submission" date="2016-10" db="EMBL/GenBank/DDBJ databases">
        <authorList>
            <person name="Varghese N."/>
            <person name="Submissions S."/>
        </authorList>
    </citation>
    <scope>NUCLEOTIDE SEQUENCE [LARGE SCALE GENOMIC DNA]</scope>
    <source>
        <strain evidence="13">LMG 26383,CCUG 61248,R- 45681</strain>
    </source>
</reference>
<gene>
    <name evidence="12" type="ORF">SAMN04515666_11416</name>
</gene>
<dbReference type="InterPro" id="IPR017871">
    <property type="entry name" value="ABC_transporter-like_CS"/>
</dbReference>
<evidence type="ECO:0000256" key="7">
    <source>
        <dbReference type="ARBA" id="ARBA00023136"/>
    </source>
</evidence>
<dbReference type="RefSeq" id="WP_091842344.1">
    <property type="nucleotide sequence ID" value="NZ_FOAN01000014.1"/>
</dbReference>
<dbReference type="InterPro" id="IPR036640">
    <property type="entry name" value="ABC1_TM_sf"/>
</dbReference>
<evidence type="ECO:0000256" key="3">
    <source>
        <dbReference type="ARBA" id="ARBA00022692"/>
    </source>
</evidence>
<dbReference type="GO" id="GO:0030256">
    <property type="term" value="C:type I protein secretion system complex"/>
    <property type="evidence" value="ECO:0007669"/>
    <property type="project" value="InterPro"/>
</dbReference>
<sequence>MSSPAAKTKAASELKAALRPVGGAIASVAIASGVINLLMLTGPLFMLQVYDRVLPSRSEATLIGLSLFALAMFLFQSLFEVLRSRMLIRIGRLFADRVSPKALHVLAEAQGAEGLQAIRDLDTIRSFAGGGSAAFFDLPWTPLYVALCFAFHPGLGVAVLAGAVLLSLLTWAGDRLTTRSSEELATLSTARGRRTEEMRRNALMIDALGMRTRMQGRWLERTHTYLDRQDAAQGLASYLNAATRLLRTVLQSAVLALGAWLVIHQEASGGIMLAATILTIRALSPVELAIANWRGFVAARQSWSRLDAALTSTPSRQGPTSIALPKRELSVVAVSVAIPASERAVVANASFVLRAGSALGIVGPSGSGKSSLARAVVGVWPTARGVIRLDGATFDQWDRDVIGGAIGYLPQDVELLAGTVAENIARFAMDRSAEAVQVAAAEADVHEMILRLPDGYDTQVGEGGTMLSGGQRQRIGLARALFGRPFLVVLDEPNASLDSAGEQALLRAIVGIRQRGGIAIVIAHHGSALAAVDQLMVLNEGHVQRLGPRDEVLKALAASAPPQARAAQGKTRRTASKGRAIAASRRSAADAQARTHA</sequence>
<dbReference type="PROSITE" id="PS50893">
    <property type="entry name" value="ABC_TRANSPORTER_2"/>
    <property type="match status" value="1"/>
</dbReference>
<dbReference type="InterPro" id="IPR010128">
    <property type="entry name" value="ATPase_T1SS_PrtD-like"/>
</dbReference>
<feature type="domain" description="ABC transporter" evidence="10">
    <location>
        <begin position="329"/>
        <end position="565"/>
    </location>
</feature>
<feature type="transmembrane region" description="Helical" evidence="9">
    <location>
        <begin position="60"/>
        <end position="82"/>
    </location>
</feature>
<evidence type="ECO:0000259" key="10">
    <source>
        <dbReference type="PROSITE" id="PS50893"/>
    </source>
</evidence>
<dbReference type="SUPFAM" id="SSF52540">
    <property type="entry name" value="P-loop containing nucleoside triphosphate hydrolases"/>
    <property type="match status" value="1"/>
</dbReference>
<dbReference type="InterPro" id="IPR027417">
    <property type="entry name" value="P-loop_NTPase"/>
</dbReference>
<keyword evidence="6 9" id="KW-1133">Transmembrane helix</keyword>
<name>A0A1H7ZCT6_9HYPH</name>
<keyword evidence="13" id="KW-1185">Reference proteome</keyword>
<dbReference type="InterPro" id="IPR003593">
    <property type="entry name" value="AAA+_ATPase"/>
</dbReference>
<evidence type="ECO:0000256" key="2">
    <source>
        <dbReference type="ARBA" id="ARBA00005417"/>
    </source>
</evidence>
<evidence type="ECO:0000313" key="13">
    <source>
        <dbReference type="Proteomes" id="UP000199664"/>
    </source>
</evidence>
<evidence type="ECO:0000256" key="1">
    <source>
        <dbReference type="ARBA" id="ARBA00004651"/>
    </source>
</evidence>
<evidence type="ECO:0000256" key="5">
    <source>
        <dbReference type="ARBA" id="ARBA00022840"/>
    </source>
</evidence>
<keyword evidence="7 9" id="KW-0472">Membrane</keyword>
<accession>A0A1H7ZCT6</accession>
<dbReference type="GO" id="GO:0034040">
    <property type="term" value="F:ATPase-coupled lipid transmembrane transporter activity"/>
    <property type="evidence" value="ECO:0007669"/>
    <property type="project" value="TreeGrafter"/>
</dbReference>
<proteinExistence type="inferred from homology"/>
<dbReference type="NCBIfam" id="TIGR01842">
    <property type="entry name" value="type_I_sec_PrtD"/>
    <property type="match status" value="1"/>
</dbReference>
<evidence type="ECO:0000256" key="4">
    <source>
        <dbReference type="ARBA" id="ARBA00022741"/>
    </source>
</evidence>
<feature type="transmembrane region" description="Helical" evidence="9">
    <location>
        <begin position="143"/>
        <end position="171"/>
    </location>
</feature>
<dbReference type="SUPFAM" id="SSF90123">
    <property type="entry name" value="ABC transporter transmembrane region"/>
    <property type="match status" value="1"/>
</dbReference>
<dbReference type="Gene3D" id="1.20.1560.10">
    <property type="entry name" value="ABC transporter type 1, transmembrane domain"/>
    <property type="match status" value="1"/>
</dbReference>
<dbReference type="PANTHER" id="PTHR24221">
    <property type="entry name" value="ATP-BINDING CASSETTE SUB-FAMILY B"/>
    <property type="match status" value="1"/>
</dbReference>
<dbReference type="GO" id="GO:0016887">
    <property type="term" value="F:ATP hydrolysis activity"/>
    <property type="evidence" value="ECO:0007669"/>
    <property type="project" value="InterPro"/>
</dbReference>
<dbReference type="STRING" id="1036779.SAMN04515666_11416"/>
<organism evidence="12 13">
    <name type="scientific">Bosea lupini</name>
    <dbReference type="NCBI Taxonomy" id="1036779"/>
    <lineage>
        <taxon>Bacteria</taxon>
        <taxon>Pseudomonadati</taxon>
        <taxon>Pseudomonadota</taxon>
        <taxon>Alphaproteobacteria</taxon>
        <taxon>Hyphomicrobiales</taxon>
        <taxon>Boseaceae</taxon>
        <taxon>Bosea</taxon>
    </lineage>
</organism>
<evidence type="ECO:0000313" key="12">
    <source>
        <dbReference type="EMBL" id="SEM55319.1"/>
    </source>
</evidence>
<keyword evidence="5" id="KW-0067">ATP-binding</keyword>
<feature type="compositionally biased region" description="Low complexity" evidence="8">
    <location>
        <begin position="577"/>
        <end position="597"/>
    </location>
</feature>
<feature type="region of interest" description="Disordered" evidence="8">
    <location>
        <begin position="559"/>
        <end position="597"/>
    </location>
</feature>
<dbReference type="EMBL" id="FOAN01000014">
    <property type="protein sequence ID" value="SEM55319.1"/>
    <property type="molecule type" value="Genomic_DNA"/>
</dbReference>
<protein>
    <submittedName>
        <fullName evidence="12">ABC transporter transmembrane region</fullName>
    </submittedName>
</protein>
<dbReference type="SMART" id="SM00382">
    <property type="entry name" value="AAA"/>
    <property type="match status" value="1"/>
</dbReference>
<dbReference type="GO" id="GO:0005524">
    <property type="term" value="F:ATP binding"/>
    <property type="evidence" value="ECO:0007669"/>
    <property type="project" value="UniProtKB-KW"/>
</dbReference>
<dbReference type="GO" id="GO:0005886">
    <property type="term" value="C:plasma membrane"/>
    <property type="evidence" value="ECO:0007669"/>
    <property type="project" value="UniProtKB-SubCell"/>
</dbReference>
<dbReference type="AlphaFoldDB" id="A0A1H7ZCT6"/>
<dbReference type="GO" id="GO:0140359">
    <property type="term" value="F:ABC-type transporter activity"/>
    <property type="evidence" value="ECO:0007669"/>
    <property type="project" value="InterPro"/>
</dbReference>
<keyword evidence="3 9" id="KW-0812">Transmembrane</keyword>
<feature type="domain" description="ABC transmembrane type-1" evidence="11">
    <location>
        <begin position="28"/>
        <end position="298"/>
    </location>
</feature>
<comment type="similarity">
    <text evidence="2">Belongs to the ABC transporter superfamily.</text>
</comment>
<dbReference type="GO" id="GO:0030253">
    <property type="term" value="P:protein secretion by the type I secretion system"/>
    <property type="evidence" value="ECO:0007669"/>
    <property type="project" value="InterPro"/>
</dbReference>
<feature type="transmembrane region" description="Helical" evidence="9">
    <location>
        <begin position="21"/>
        <end position="40"/>
    </location>
</feature>
<dbReference type="Pfam" id="PF00005">
    <property type="entry name" value="ABC_tran"/>
    <property type="match status" value="1"/>
</dbReference>
<dbReference type="InterPro" id="IPR003439">
    <property type="entry name" value="ABC_transporter-like_ATP-bd"/>
</dbReference>
<dbReference type="PROSITE" id="PS00211">
    <property type="entry name" value="ABC_TRANSPORTER_1"/>
    <property type="match status" value="1"/>
</dbReference>
<feature type="compositionally biased region" description="Low complexity" evidence="8">
    <location>
        <begin position="559"/>
        <end position="568"/>
    </location>
</feature>
<evidence type="ECO:0000259" key="11">
    <source>
        <dbReference type="PROSITE" id="PS50929"/>
    </source>
</evidence>
<keyword evidence="4" id="KW-0547">Nucleotide-binding</keyword>
<evidence type="ECO:0000256" key="8">
    <source>
        <dbReference type="SAM" id="MobiDB-lite"/>
    </source>
</evidence>
<evidence type="ECO:0000256" key="9">
    <source>
        <dbReference type="SAM" id="Phobius"/>
    </source>
</evidence>
<dbReference type="OrthoDB" id="9808328at2"/>
<dbReference type="InterPro" id="IPR039421">
    <property type="entry name" value="Type_1_exporter"/>
</dbReference>